<feature type="region of interest" description="Disordered" evidence="11">
    <location>
        <begin position="402"/>
        <end position="449"/>
    </location>
</feature>
<dbReference type="STRING" id="98403.A0A151GLR4"/>
<feature type="domain" description="RING-type" evidence="12">
    <location>
        <begin position="925"/>
        <end position="977"/>
    </location>
</feature>
<comment type="caution">
    <text evidence="15">The sequence shown here is derived from an EMBL/GenBank/DDBJ whole genome shotgun (WGS) entry which is preliminary data.</text>
</comment>
<feature type="compositionally biased region" description="Basic and acidic residues" evidence="11">
    <location>
        <begin position="173"/>
        <end position="183"/>
    </location>
</feature>
<dbReference type="InParanoid" id="A0A151GLR4"/>
<dbReference type="PANTHER" id="PTHR45626:SF16">
    <property type="entry name" value="ATP-DEPENDENT HELICASE ULS1"/>
    <property type="match status" value="1"/>
</dbReference>
<proteinExistence type="inferred from homology"/>
<feature type="compositionally biased region" description="Polar residues" evidence="11">
    <location>
        <begin position="227"/>
        <end position="240"/>
    </location>
</feature>
<dbReference type="GO" id="GO:0005737">
    <property type="term" value="C:cytoplasm"/>
    <property type="evidence" value="ECO:0007669"/>
    <property type="project" value="TreeGrafter"/>
</dbReference>
<dbReference type="GO" id="GO:0008270">
    <property type="term" value="F:zinc ion binding"/>
    <property type="evidence" value="ECO:0007669"/>
    <property type="project" value="UniProtKB-KW"/>
</dbReference>
<dbReference type="CDD" id="cd16449">
    <property type="entry name" value="RING-HC"/>
    <property type="match status" value="1"/>
</dbReference>
<evidence type="ECO:0000256" key="1">
    <source>
        <dbReference type="ARBA" id="ARBA00007025"/>
    </source>
</evidence>
<dbReference type="SMART" id="SM00490">
    <property type="entry name" value="HELICc"/>
    <property type="match status" value="1"/>
</dbReference>
<dbReference type="InterPro" id="IPR050628">
    <property type="entry name" value="SNF2_RAD54_helicase_TF"/>
</dbReference>
<feature type="region of interest" description="Disordered" evidence="11">
    <location>
        <begin position="54"/>
        <end position="108"/>
    </location>
</feature>
<dbReference type="InterPro" id="IPR000330">
    <property type="entry name" value="SNF2_N"/>
</dbReference>
<dbReference type="InterPro" id="IPR001841">
    <property type="entry name" value="Znf_RING"/>
</dbReference>
<dbReference type="CDD" id="cd18008">
    <property type="entry name" value="DEXDc_SHPRH-like"/>
    <property type="match status" value="1"/>
</dbReference>
<feature type="domain" description="Helicase C-terminal" evidence="14">
    <location>
        <begin position="1121"/>
        <end position="1283"/>
    </location>
</feature>
<keyword evidence="8" id="KW-0067">ATP-binding</keyword>
<evidence type="ECO:0000259" key="13">
    <source>
        <dbReference type="PROSITE" id="PS51192"/>
    </source>
</evidence>
<dbReference type="Pfam" id="PF00176">
    <property type="entry name" value="SNF2-rel_dom"/>
    <property type="match status" value="1"/>
</dbReference>
<dbReference type="InterPro" id="IPR013083">
    <property type="entry name" value="Znf_RING/FYVE/PHD"/>
</dbReference>
<feature type="region of interest" description="Disordered" evidence="11">
    <location>
        <begin position="195"/>
        <end position="272"/>
    </location>
</feature>
<dbReference type="Gene3D" id="3.40.50.300">
    <property type="entry name" value="P-loop containing nucleotide triphosphate hydrolases"/>
    <property type="match status" value="2"/>
</dbReference>
<evidence type="ECO:0000256" key="5">
    <source>
        <dbReference type="ARBA" id="ARBA00022801"/>
    </source>
</evidence>
<gene>
    <name evidence="15" type="ORF">DCS_04955</name>
</gene>
<evidence type="ECO:0000256" key="7">
    <source>
        <dbReference type="ARBA" id="ARBA00022833"/>
    </source>
</evidence>
<dbReference type="PROSITE" id="PS51192">
    <property type="entry name" value="HELICASE_ATP_BIND_1"/>
    <property type="match status" value="1"/>
</dbReference>
<feature type="domain" description="Helicase ATP-binding" evidence="13">
    <location>
        <begin position="581"/>
        <end position="769"/>
    </location>
</feature>
<dbReference type="SUPFAM" id="SSF52540">
    <property type="entry name" value="P-loop containing nucleoside triphosphate hydrolases"/>
    <property type="match status" value="2"/>
</dbReference>
<keyword evidence="3" id="KW-0547">Nucleotide-binding</keyword>
<keyword evidence="5" id="KW-0378">Hydrolase</keyword>
<feature type="compositionally biased region" description="Low complexity" evidence="11">
    <location>
        <begin position="1016"/>
        <end position="1025"/>
    </location>
</feature>
<dbReference type="PROSITE" id="PS51194">
    <property type="entry name" value="HELICASE_CTER"/>
    <property type="match status" value="1"/>
</dbReference>
<feature type="region of interest" description="Disordered" evidence="11">
    <location>
        <begin position="999"/>
        <end position="1080"/>
    </location>
</feature>
<keyword evidence="7" id="KW-0862">Zinc</keyword>
<organism evidence="15 16">
    <name type="scientific">Drechmeria coniospora</name>
    <name type="common">Nematophagous fungus</name>
    <name type="synonym">Meria coniospora</name>
    <dbReference type="NCBI Taxonomy" id="98403"/>
    <lineage>
        <taxon>Eukaryota</taxon>
        <taxon>Fungi</taxon>
        <taxon>Dikarya</taxon>
        <taxon>Ascomycota</taxon>
        <taxon>Pezizomycotina</taxon>
        <taxon>Sordariomycetes</taxon>
        <taxon>Hypocreomycetidae</taxon>
        <taxon>Hypocreales</taxon>
        <taxon>Ophiocordycipitaceae</taxon>
        <taxon>Drechmeria</taxon>
    </lineage>
</organism>
<evidence type="ECO:0000259" key="12">
    <source>
        <dbReference type="PROSITE" id="PS50089"/>
    </source>
</evidence>
<feature type="compositionally biased region" description="Low complexity" evidence="11">
    <location>
        <begin position="82"/>
        <end position="104"/>
    </location>
</feature>
<dbReference type="GO" id="GO:0016787">
    <property type="term" value="F:hydrolase activity"/>
    <property type="evidence" value="ECO:0007669"/>
    <property type="project" value="UniProtKB-KW"/>
</dbReference>
<dbReference type="Proteomes" id="UP000076580">
    <property type="component" value="Chromosome 02"/>
</dbReference>
<dbReference type="CDD" id="cd18793">
    <property type="entry name" value="SF2_C_SNF"/>
    <property type="match status" value="1"/>
</dbReference>
<evidence type="ECO:0000256" key="11">
    <source>
        <dbReference type="SAM" id="MobiDB-lite"/>
    </source>
</evidence>
<dbReference type="GO" id="GO:0004386">
    <property type="term" value="F:helicase activity"/>
    <property type="evidence" value="ECO:0007669"/>
    <property type="project" value="UniProtKB-KW"/>
</dbReference>
<evidence type="ECO:0000259" key="14">
    <source>
        <dbReference type="PROSITE" id="PS51194"/>
    </source>
</evidence>
<evidence type="ECO:0000313" key="15">
    <source>
        <dbReference type="EMBL" id="KYK57942.1"/>
    </source>
</evidence>
<name>A0A151GLR4_DRECN</name>
<dbReference type="EMBL" id="LAYC01000002">
    <property type="protein sequence ID" value="KYK57942.1"/>
    <property type="molecule type" value="Genomic_DNA"/>
</dbReference>
<dbReference type="Gene3D" id="3.40.50.10810">
    <property type="entry name" value="Tandem AAA-ATPase domain"/>
    <property type="match status" value="1"/>
</dbReference>
<dbReference type="GO" id="GO:0005524">
    <property type="term" value="F:ATP binding"/>
    <property type="evidence" value="ECO:0007669"/>
    <property type="project" value="UniProtKB-KW"/>
</dbReference>
<dbReference type="InterPro" id="IPR049730">
    <property type="entry name" value="SNF2/RAD54-like_C"/>
</dbReference>
<dbReference type="Pfam" id="PF00097">
    <property type="entry name" value="zf-C3HC4"/>
    <property type="match status" value="1"/>
</dbReference>
<feature type="compositionally biased region" description="Basic and acidic residues" evidence="11">
    <location>
        <begin position="1066"/>
        <end position="1080"/>
    </location>
</feature>
<dbReference type="RefSeq" id="XP_040657294.1">
    <property type="nucleotide sequence ID" value="XM_040802261.1"/>
</dbReference>
<dbReference type="GO" id="GO:0005634">
    <property type="term" value="C:nucleus"/>
    <property type="evidence" value="ECO:0007669"/>
    <property type="project" value="TreeGrafter"/>
</dbReference>
<keyword evidence="4 9" id="KW-0863">Zinc-finger</keyword>
<keyword evidence="2" id="KW-0479">Metal-binding</keyword>
<comment type="similarity">
    <text evidence="1">Belongs to the SNF2/RAD54 helicase family.</text>
</comment>
<keyword evidence="16" id="KW-1185">Reference proteome</keyword>
<dbReference type="PROSITE" id="PS50089">
    <property type="entry name" value="ZF_RING_2"/>
    <property type="match status" value="1"/>
</dbReference>
<evidence type="ECO:0000256" key="9">
    <source>
        <dbReference type="PROSITE-ProRule" id="PRU00175"/>
    </source>
</evidence>
<keyword evidence="6" id="KW-0347">Helicase</keyword>
<dbReference type="SUPFAM" id="SSF57850">
    <property type="entry name" value="RING/U-box"/>
    <property type="match status" value="1"/>
</dbReference>
<feature type="compositionally biased region" description="Pro residues" evidence="11">
    <location>
        <begin position="154"/>
        <end position="168"/>
    </location>
</feature>
<feature type="compositionally biased region" description="Basic and acidic residues" evidence="11">
    <location>
        <begin position="1001"/>
        <end position="1014"/>
    </location>
</feature>
<evidence type="ECO:0000256" key="3">
    <source>
        <dbReference type="ARBA" id="ARBA00022741"/>
    </source>
</evidence>
<dbReference type="Gene3D" id="3.30.40.10">
    <property type="entry name" value="Zinc/RING finger domain, C3HC4 (zinc finger)"/>
    <property type="match status" value="1"/>
</dbReference>
<dbReference type="GeneID" id="63717598"/>
<dbReference type="InterPro" id="IPR014001">
    <property type="entry name" value="Helicase_ATP-bd"/>
</dbReference>
<feature type="coiled-coil region" evidence="10">
    <location>
        <begin position="1242"/>
        <end position="1270"/>
    </location>
</feature>
<keyword evidence="10" id="KW-0175">Coiled coil</keyword>
<feature type="compositionally biased region" description="Polar residues" evidence="11">
    <location>
        <begin position="61"/>
        <end position="75"/>
    </location>
</feature>
<dbReference type="InterPro" id="IPR018957">
    <property type="entry name" value="Znf_C3HC4_RING-type"/>
</dbReference>
<evidence type="ECO:0000256" key="2">
    <source>
        <dbReference type="ARBA" id="ARBA00022723"/>
    </source>
</evidence>
<dbReference type="InterPro" id="IPR038718">
    <property type="entry name" value="SNF2-like_sf"/>
</dbReference>
<dbReference type="Pfam" id="PF00271">
    <property type="entry name" value="Helicase_C"/>
    <property type="match status" value="1"/>
</dbReference>
<evidence type="ECO:0000256" key="10">
    <source>
        <dbReference type="SAM" id="Coils"/>
    </source>
</evidence>
<sequence length="1288" mass="143807">MEREHPRPLSPDALRELREELTIQQVILTSLQDVAAEGAEQERDEIASEISRLKALLRPTKTPQPLSGDENSNDLGQPPPSRSKSQSEPSSQSPSPSPSRARSPTRTGTNSLRHVLVLSRHSVPFVFPFRRFACVIVRLSVMHRRPNSRASLPDPYPRPPRRSLPPRNPHTRRCADKLPARRLVERGSLVTDAVAAQHPDPDPDPVTSPTHPTTPRCTVMDDESRSSARSQKRSFASTSLPLGPDRFASKRRTPTPSAMMGHRPHGSPSSLGTLDIIDLTGYAVRTLPRCARANASRDDVDADAICIAEQIRQENRHRQEASDRELALRLSQEAPVDVFNEPLPTLLPTSYSNPAMMQADVASRPPAVQTPGRHDGASWLVAQTQNPPSPAYNLPGSYPAAGQPRTVASSPATAQHFGPYPMTPRPTSNPLHAGYLHTVPGHNSASVPPPLSAPPAPQFVLDSQASSYADGYGASSSSPAFRMASTLPTSGGGLLDIINSTSMFDYSNYTDQSGNALPERLTSYLQTAFHDPRVTEKELDDLLQNIRPDMDIPERNRDGTPAGLKSSLYHHQELALSWLKSMETGTNKGGILADDMGLGKTISMLALMLARPARGRPKTNLIVGPLSLLRQWEEEIKCRTKLSHRLSVFIYHGKKATTDELLRYDVVLTTYGTIAQEWKRLDKFVEENADRNIDFNDAATLSKFPLLHPTKATFYRVILDEAQCIKNKDTKTAKGCHKLRATYRWCLTGTPMMNGVLELFSLVHFLRIRPYSAWERFRQAFGVLFGRQGDPKSVAMSRLRALLKAIMLRRKKDSQLNGEPILKLPPKTERVIYAELTPDELSYYKQLESKSQVQFSKYLRDGSVGKNYSSILVLLLRLRQACCHPHMNLDVEETHAVNGQEVVELVKTLDGAVVQRIKAMEAFECPICFDAVQAPSFFIPCGHDSCTDCLARLVETVSMANSRSDDRAEKPKCPVCRGGFDPDKCFTYETFRTVHMPETIVKQDRGATPERDSDAGSDSGSGSEFASDDEDADKRGNLKGFVVYDPEDPSSTPPKKGKMAQSSSSKEMKKSREKEKTSEVKPHMLKSLRVEAAKNIHAYKKYMRYLRRTWMPAAKVTECMNLLKSIEASGEKTIVFSQWTLLLDLLQVAMWHDKFKHKPQRYDGSMSGEQRAKAALDFKARPDVTVMLVSLRAGNAGLNLTSANHVIIMDPFWNPYIEMQAVDRAYRIGQNREVNVYRILTRETVEDRIIALQERKKEIVEAALDETESMKIGRLNVNELKFLFNTRD</sequence>
<evidence type="ECO:0000256" key="8">
    <source>
        <dbReference type="ARBA" id="ARBA00022840"/>
    </source>
</evidence>
<feature type="compositionally biased region" description="Low complexity" evidence="11">
    <location>
        <begin position="205"/>
        <end position="215"/>
    </location>
</feature>
<dbReference type="PANTHER" id="PTHR45626">
    <property type="entry name" value="TRANSCRIPTION TERMINATION FACTOR 2-RELATED"/>
    <property type="match status" value="1"/>
</dbReference>
<accession>A0A151GLR4</accession>
<evidence type="ECO:0000256" key="4">
    <source>
        <dbReference type="ARBA" id="ARBA00022771"/>
    </source>
</evidence>
<dbReference type="GO" id="GO:0008094">
    <property type="term" value="F:ATP-dependent activity, acting on DNA"/>
    <property type="evidence" value="ECO:0007669"/>
    <property type="project" value="TreeGrafter"/>
</dbReference>
<dbReference type="GO" id="GO:0000724">
    <property type="term" value="P:double-strand break repair via homologous recombination"/>
    <property type="evidence" value="ECO:0007669"/>
    <property type="project" value="TreeGrafter"/>
</dbReference>
<dbReference type="InterPro" id="IPR001650">
    <property type="entry name" value="Helicase_C-like"/>
</dbReference>
<evidence type="ECO:0000256" key="6">
    <source>
        <dbReference type="ARBA" id="ARBA00022806"/>
    </source>
</evidence>
<evidence type="ECO:0000313" key="16">
    <source>
        <dbReference type="Proteomes" id="UP000076580"/>
    </source>
</evidence>
<dbReference type="InterPro" id="IPR027417">
    <property type="entry name" value="P-loop_NTPase"/>
</dbReference>
<feature type="region of interest" description="Disordered" evidence="11">
    <location>
        <begin position="147"/>
        <end position="183"/>
    </location>
</feature>
<dbReference type="SMART" id="SM00184">
    <property type="entry name" value="RING"/>
    <property type="match status" value="1"/>
</dbReference>
<reference evidence="15 16" key="1">
    <citation type="journal article" date="2016" name="Sci. Rep.">
        <title>Insights into Adaptations to a Near-Obligate Nematode Endoparasitic Lifestyle from the Finished Genome of Drechmeria coniospora.</title>
        <authorList>
            <person name="Zhang L."/>
            <person name="Zhou Z."/>
            <person name="Guo Q."/>
            <person name="Fokkens L."/>
            <person name="Miskei M."/>
            <person name="Pocsi I."/>
            <person name="Zhang W."/>
            <person name="Chen M."/>
            <person name="Wang L."/>
            <person name="Sun Y."/>
            <person name="Donzelli B.G."/>
            <person name="Gibson D.M."/>
            <person name="Nelson D.R."/>
            <person name="Luo J.G."/>
            <person name="Rep M."/>
            <person name="Liu H."/>
            <person name="Yang S."/>
            <person name="Wang J."/>
            <person name="Krasnoff S.B."/>
            <person name="Xu Y."/>
            <person name="Molnar I."/>
            <person name="Lin M."/>
        </authorList>
    </citation>
    <scope>NUCLEOTIDE SEQUENCE [LARGE SCALE GENOMIC DNA]</scope>
    <source>
        <strain evidence="15 16">ARSEF 6962</strain>
    </source>
</reference>
<protein>
    <submittedName>
        <fullName evidence="15">SNF2-related protein</fullName>
    </submittedName>
</protein>
<dbReference type="SMART" id="SM00487">
    <property type="entry name" value="DEXDc"/>
    <property type="match status" value="1"/>
</dbReference>